<name>A0A914YD81_9BILA</name>
<dbReference type="SUPFAM" id="SSF51735">
    <property type="entry name" value="NAD(P)-binding Rossmann-fold domains"/>
    <property type="match status" value="1"/>
</dbReference>
<evidence type="ECO:0000313" key="3">
    <source>
        <dbReference type="WBParaSite" id="PSU_v2.g16701.t1"/>
    </source>
</evidence>
<dbReference type="GO" id="GO:0008202">
    <property type="term" value="P:steroid metabolic process"/>
    <property type="evidence" value="ECO:0007669"/>
    <property type="project" value="TreeGrafter"/>
</dbReference>
<dbReference type="InterPro" id="IPR020904">
    <property type="entry name" value="Sc_DH/Rdtase_CS"/>
</dbReference>
<dbReference type="InterPro" id="IPR036291">
    <property type="entry name" value="NAD(P)-bd_dom_sf"/>
</dbReference>
<accession>A0A914YD81</accession>
<dbReference type="PANTHER" id="PTHR43313">
    <property type="entry name" value="SHORT-CHAIN DEHYDROGENASE/REDUCTASE FAMILY 9C"/>
    <property type="match status" value="1"/>
</dbReference>
<evidence type="ECO:0000256" key="1">
    <source>
        <dbReference type="ARBA" id="ARBA00023002"/>
    </source>
</evidence>
<proteinExistence type="predicted"/>
<dbReference type="Proteomes" id="UP000887577">
    <property type="component" value="Unplaced"/>
</dbReference>
<dbReference type="Pfam" id="PF00106">
    <property type="entry name" value="adh_short"/>
    <property type="match status" value="1"/>
</dbReference>
<reference evidence="3" key="1">
    <citation type="submission" date="2022-11" db="UniProtKB">
        <authorList>
            <consortium name="WormBaseParasite"/>
        </authorList>
    </citation>
    <scope>IDENTIFICATION</scope>
</reference>
<dbReference type="AlphaFoldDB" id="A0A914YD81"/>
<keyword evidence="1" id="KW-0560">Oxidoreductase</keyword>
<dbReference type="PROSITE" id="PS00061">
    <property type="entry name" value="ADH_SHORT"/>
    <property type="match status" value="1"/>
</dbReference>
<dbReference type="InterPro" id="IPR002347">
    <property type="entry name" value="SDR_fam"/>
</dbReference>
<evidence type="ECO:0000313" key="2">
    <source>
        <dbReference type="Proteomes" id="UP000887577"/>
    </source>
</evidence>
<protein>
    <submittedName>
        <fullName evidence="3">Uncharacterized protein</fullName>
    </submittedName>
</protein>
<dbReference type="Gene3D" id="3.40.50.720">
    <property type="entry name" value="NAD(P)-binding Rossmann-like Domain"/>
    <property type="match status" value="1"/>
</dbReference>
<dbReference type="GO" id="GO:0016491">
    <property type="term" value="F:oxidoreductase activity"/>
    <property type="evidence" value="ECO:0007669"/>
    <property type="project" value="UniProtKB-KW"/>
</dbReference>
<keyword evidence="2" id="KW-1185">Reference proteome</keyword>
<sequence>MAVCFFVFIFLIIFYYSFRYFRETQILSNLNKRVIFITGCDTGFGRLLAIKCVKAGIPTFAGCLTSDGAKSLEKEIGETELLKTVIVDITSDESVKNALKFVKENIKSQRKLWAIINNAGILIYEGPSEWIGVESYKKIAEVNTYGVIRAFLPLLRESKGRIITITSCAGRIGFPLIPSYAVSKFATEAYMDCLRRDVYDFGITCHILETGRFKTDLVNAENRYPKSKQAWDALPQEIKDIYGKDYLEKVDKTFYDILEKESSARVDFVVDAYFHAITAKFPRLRYIIGYDANFLIIPICFVPTAIQDWILRFVARIPIPDSVKQSIKDD</sequence>
<dbReference type="PANTHER" id="PTHR43313:SF1">
    <property type="entry name" value="3BETA-HYDROXYSTEROID DEHYDROGENASE DHS-16"/>
    <property type="match status" value="1"/>
</dbReference>
<organism evidence="2 3">
    <name type="scientific">Panagrolaimus superbus</name>
    <dbReference type="NCBI Taxonomy" id="310955"/>
    <lineage>
        <taxon>Eukaryota</taxon>
        <taxon>Metazoa</taxon>
        <taxon>Ecdysozoa</taxon>
        <taxon>Nematoda</taxon>
        <taxon>Chromadorea</taxon>
        <taxon>Rhabditida</taxon>
        <taxon>Tylenchina</taxon>
        <taxon>Panagrolaimomorpha</taxon>
        <taxon>Panagrolaimoidea</taxon>
        <taxon>Panagrolaimidae</taxon>
        <taxon>Panagrolaimus</taxon>
    </lineage>
</organism>
<dbReference type="PRINTS" id="PR00081">
    <property type="entry name" value="GDHRDH"/>
</dbReference>
<dbReference type="WBParaSite" id="PSU_v2.g16701.t1">
    <property type="protein sequence ID" value="PSU_v2.g16701.t1"/>
    <property type="gene ID" value="PSU_v2.g16701"/>
</dbReference>